<reference evidence="1" key="1">
    <citation type="submission" date="2020-05" db="EMBL/GenBank/DDBJ databases">
        <title>Large-scale comparative analyses of tick genomes elucidate their genetic diversity and vector capacities.</title>
        <authorList>
            <person name="Jia N."/>
            <person name="Wang J."/>
            <person name="Shi W."/>
            <person name="Du L."/>
            <person name="Sun Y."/>
            <person name="Zhan W."/>
            <person name="Jiang J."/>
            <person name="Wang Q."/>
            <person name="Zhang B."/>
            <person name="Ji P."/>
            <person name="Sakyi L.B."/>
            <person name="Cui X."/>
            <person name="Yuan T."/>
            <person name="Jiang B."/>
            <person name="Yang W."/>
            <person name="Lam T.T.-Y."/>
            <person name="Chang Q."/>
            <person name="Ding S."/>
            <person name="Wang X."/>
            <person name="Zhu J."/>
            <person name="Ruan X."/>
            <person name="Zhao L."/>
            <person name="Wei J."/>
            <person name="Que T."/>
            <person name="Du C."/>
            <person name="Cheng J."/>
            <person name="Dai P."/>
            <person name="Han X."/>
            <person name="Huang E."/>
            <person name="Gao Y."/>
            <person name="Liu J."/>
            <person name="Shao H."/>
            <person name="Ye R."/>
            <person name="Li L."/>
            <person name="Wei W."/>
            <person name="Wang X."/>
            <person name="Wang C."/>
            <person name="Yang T."/>
            <person name="Huo Q."/>
            <person name="Li W."/>
            <person name="Guo W."/>
            <person name="Chen H."/>
            <person name="Zhou L."/>
            <person name="Ni X."/>
            <person name="Tian J."/>
            <person name="Zhou Y."/>
            <person name="Sheng Y."/>
            <person name="Liu T."/>
            <person name="Pan Y."/>
            <person name="Xia L."/>
            <person name="Li J."/>
            <person name="Zhao F."/>
            <person name="Cao W."/>
        </authorList>
    </citation>
    <scope>NUCLEOTIDE SEQUENCE</scope>
    <source>
        <strain evidence="1">Hyas-2018</strain>
    </source>
</reference>
<dbReference type="Proteomes" id="UP000821845">
    <property type="component" value="Chromosome 11"/>
</dbReference>
<evidence type="ECO:0000313" key="2">
    <source>
        <dbReference type="Proteomes" id="UP000821845"/>
    </source>
</evidence>
<name>A0ACB7T5N6_HYAAI</name>
<dbReference type="EMBL" id="CM023491">
    <property type="protein sequence ID" value="KAH6941576.1"/>
    <property type="molecule type" value="Genomic_DNA"/>
</dbReference>
<gene>
    <name evidence="1" type="ORF">HPB50_020466</name>
</gene>
<accession>A0ACB7T5N6</accession>
<protein>
    <submittedName>
        <fullName evidence="1">Uncharacterized protein</fullName>
    </submittedName>
</protein>
<organism evidence="1 2">
    <name type="scientific">Hyalomma asiaticum</name>
    <name type="common">Tick</name>
    <dbReference type="NCBI Taxonomy" id="266040"/>
    <lineage>
        <taxon>Eukaryota</taxon>
        <taxon>Metazoa</taxon>
        <taxon>Ecdysozoa</taxon>
        <taxon>Arthropoda</taxon>
        <taxon>Chelicerata</taxon>
        <taxon>Arachnida</taxon>
        <taxon>Acari</taxon>
        <taxon>Parasitiformes</taxon>
        <taxon>Ixodida</taxon>
        <taxon>Ixodoidea</taxon>
        <taxon>Ixodidae</taxon>
        <taxon>Hyalomminae</taxon>
        <taxon>Hyalomma</taxon>
    </lineage>
</organism>
<sequence>MLRAPQWQRLAQVPNARSRYGSSEQSPRKEEQSEPKENQQPPMKEASRSSHRSGRRRASAPRRCSHNAAPLYSFQRLSPELRLRAS</sequence>
<keyword evidence="2" id="KW-1185">Reference proteome</keyword>
<proteinExistence type="predicted"/>
<comment type="caution">
    <text evidence="1">The sequence shown here is derived from an EMBL/GenBank/DDBJ whole genome shotgun (WGS) entry which is preliminary data.</text>
</comment>
<evidence type="ECO:0000313" key="1">
    <source>
        <dbReference type="EMBL" id="KAH6941576.1"/>
    </source>
</evidence>